<comment type="function">
    <text evidence="4">Nucleoside triphosphate pyrophosphatase. May have a dual role in cell division arrest and in preventing the incorporation of modified nucleotides into cellular nucleic acids.</text>
</comment>
<protein>
    <recommendedName>
        <fullName evidence="4">Nucleoside triphosphate pyrophosphatase</fullName>
        <ecNumber evidence="4">3.6.1.9</ecNumber>
    </recommendedName>
    <alternativeName>
        <fullName evidence="4">Nucleotide pyrophosphatase</fullName>
        <shortName evidence="4">Nucleotide PPase</shortName>
    </alternativeName>
</protein>
<comment type="subcellular location">
    <subcellularLocation>
        <location evidence="4">Cytoplasm</location>
    </subcellularLocation>
</comment>
<dbReference type="SUPFAM" id="SSF52972">
    <property type="entry name" value="ITPase-like"/>
    <property type="match status" value="1"/>
</dbReference>
<evidence type="ECO:0000256" key="2">
    <source>
        <dbReference type="ARBA" id="ARBA00022801"/>
    </source>
</evidence>
<organism evidence="5 7">
    <name type="scientific">Anaplasma phagocytophilum</name>
    <name type="common">Ehrlichia phagocytophila</name>
    <dbReference type="NCBI Taxonomy" id="948"/>
    <lineage>
        <taxon>Bacteria</taxon>
        <taxon>Pseudomonadati</taxon>
        <taxon>Pseudomonadota</taxon>
        <taxon>Alphaproteobacteria</taxon>
        <taxon>Rickettsiales</taxon>
        <taxon>Anaplasmataceae</taxon>
        <taxon>Anaplasma</taxon>
        <taxon>phagocytophilum group</taxon>
    </lineage>
</organism>
<reference evidence="6" key="3">
    <citation type="submission" date="2016-03" db="EMBL/GenBank/DDBJ databases">
        <authorList>
            <person name="Loux V."/>
        </authorList>
    </citation>
    <scope>NUCLEOTIDE SEQUENCE</scope>
    <source>
        <strain evidence="6">C1</strain>
    </source>
</reference>
<evidence type="ECO:0000256" key="1">
    <source>
        <dbReference type="ARBA" id="ARBA00001968"/>
    </source>
</evidence>
<dbReference type="NCBIfam" id="TIGR00172">
    <property type="entry name" value="maf"/>
    <property type="match status" value="1"/>
</dbReference>
<comment type="cofactor">
    <cofactor evidence="1 4">
        <name>a divalent metal cation</name>
        <dbReference type="ChEBI" id="CHEBI:60240"/>
    </cofactor>
</comment>
<dbReference type="AlphaFoldDB" id="A0A098EGE7"/>
<evidence type="ECO:0000313" key="5">
    <source>
        <dbReference type="EMBL" id="CEG20421.1"/>
    </source>
</evidence>
<dbReference type="PANTHER" id="PTHR43213">
    <property type="entry name" value="BIFUNCTIONAL DTTP/UTP PYROPHOSPHATASE/METHYLTRANSFERASE PROTEIN-RELATED"/>
    <property type="match status" value="1"/>
</dbReference>
<dbReference type="Pfam" id="PF02545">
    <property type="entry name" value="Maf"/>
    <property type="match status" value="1"/>
</dbReference>
<keyword evidence="3 4" id="KW-0546">Nucleotide metabolism</keyword>
<reference evidence="5 7" key="1">
    <citation type="submission" date="2014-09" db="EMBL/GenBank/DDBJ databases">
        <authorList>
            <person name="Loux Valentin"/>
            <person name="Dugat Thibaut"/>
        </authorList>
    </citation>
    <scope>NUCLEOTIDE SEQUENCE [LARGE SCALE GENOMIC DNA]</scope>
    <source>
        <strain evidence="5 7">BOV-10_179</strain>
    </source>
</reference>
<evidence type="ECO:0000313" key="7">
    <source>
        <dbReference type="Proteomes" id="UP000055047"/>
    </source>
</evidence>
<feature type="active site" description="Proton acceptor" evidence="4">
    <location>
        <position position="73"/>
    </location>
</feature>
<dbReference type="GO" id="GO:0009117">
    <property type="term" value="P:nucleotide metabolic process"/>
    <property type="evidence" value="ECO:0007669"/>
    <property type="project" value="UniProtKB-KW"/>
</dbReference>
<dbReference type="PIRSF" id="PIRSF006305">
    <property type="entry name" value="Maf"/>
    <property type="match status" value="1"/>
</dbReference>
<evidence type="ECO:0000256" key="4">
    <source>
        <dbReference type="HAMAP-Rule" id="MF_00528"/>
    </source>
</evidence>
<dbReference type="CDD" id="cd00555">
    <property type="entry name" value="Maf"/>
    <property type="match status" value="1"/>
</dbReference>
<reference evidence="8" key="2">
    <citation type="submission" date="2016-03" db="EMBL/GenBank/DDBJ databases">
        <authorList>
            <person name="Loux Valentin"/>
        </authorList>
    </citation>
    <scope>NUCLEOTIDE SEQUENCE [LARGE SCALE GENOMIC DNA]</scope>
    <source>
        <strain evidence="8">C1</strain>
    </source>
</reference>
<dbReference type="GO" id="GO:0047429">
    <property type="term" value="F:nucleoside triphosphate diphosphatase activity"/>
    <property type="evidence" value="ECO:0007669"/>
    <property type="project" value="UniProtKB-EC"/>
</dbReference>
<dbReference type="PANTHER" id="PTHR43213:SF5">
    <property type="entry name" value="BIFUNCTIONAL DTTP_UTP PYROPHOSPHATASE_METHYLTRANSFERASE PROTEIN-RELATED"/>
    <property type="match status" value="1"/>
</dbReference>
<keyword evidence="2 4" id="KW-0378">Hydrolase</keyword>
<comment type="caution">
    <text evidence="4">Lacks conserved residue(s) required for the propagation of feature annotation.</text>
</comment>
<dbReference type="Gene3D" id="3.90.950.10">
    <property type="match status" value="1"/>
</dbReference>
<dbReference type="InterPro" id="IPR003697">
    <property type="entry name" value="Maf-like"/>
</dbReference>
<dbReference type="RefSeq" id="WP_021799435.1">
    <property type="nucleotide sequence ID" value="NZ_CCXQ01000013.1"/>
</dbReference>
<comment type="similarity">
    <text evidence="4">Belongs to the Maf family.</text>
</comment>
<accession>A0A098EGE7</accession>
<evidence type="ECO:0000256" key="3">
    <source>
        <dbReference type="ARBA" id="ARBA00023080"/>
    </source>
</evidence>
<sequence>MLKIDSLVLASSSEYRLRLLKQLMIVPGEVISPDLDESVHKGELPRLYAERVAREKALKVFSSRPDKFVLGADTVAYCGRRIMLKTDDEAQATEYLEMISGRRHRVCTAVCLCAPTGDVRVRSVVSVVKFKRLSKDEIDCYIRSGEWKGKAGGYSIQGWAGALISWMQGSHSSIVGLPLHETYCLLSGYFKLTHIP</sequence>
<name>A0A098EGE7_ANAPH</name>
<dbReference type="EMBL" id="CCXQ01000013">
    <property type="protein sequence ID" value="CEG20421.1"/>
    <property type="molecule type" value="Genomic_DNA"/>
</dbReference>
<evidence type="ECO:0000313" key="6">
    <source>
        <dbReference type="EMBL" id="SBO14246.1"/>
    </source>
</evidence>
<proteinExistence type="inferred from homology"/>
<comment type="catalytic activity">
    <reaction evidence="4">
        <text>a 2'-deoxyribonucleoside 5'-triphosphate + H2O = a 2'-deoxyribonucleoside 5'-phosphate + diphosphate + H(+)</text>
        <dbReference type="Rhea" id="RHEA:44644"/>
        <dbReference type="ChEBI" id="CHEBI:15377"/>
        <dbReference type="ChEBI" id="CHEBI:15378"/>
        <dbReference type="ChEBI" id="CHEBI:33019"/>
        <dbReference type="ChEBI" id="CHEBI:61560"/>
        <dbReference type="ChEBI" id="CHEBI:65317"/>
        <dbReference type="EC" id="3.6.1.9"/>
    </reaction>
</comment>
<dbReference type="GO" id="GO:0005737">
    <property type="term" value="C:cytoplasm"/>
    <property type="evidence" value="ECO:0007669"/>
    <property type="project" value="UniProtKB-SubCell"/>
</dbReference>
<dbReference type="HAMAP" id="MF_00528">
    <property type="entry name" value="Maf"/>
    <property type="match status" value="1"/>
</dbReference>
<evidence type="ECO:0000313" key="8">
    <source>
        <dbReference type="Proteomes" id="UP000078419"/>
    </source>
</evidence>
<dbReference type="InterPro" id="IPR029001">
    <property type="entry name" value="ITPase-like_fam"/>
</dbReference>
<dbReference type="Proteomes" id="UP000055047">
    <property type="component" value="Unassembled WGS sequence"/>
</dbReference>
<dbReference type="EC" id="3.6.1.9" evidence="4"/>
<comment type="catalytic activity">
    <reaction evidence="4">
        <text>a ribonucleoside 5'-triphosphate + H2O = a ribonucleoside 5'-phosphate + diphosphate + H(+)</text>
        <dbReference type="Rhea" id="RHEA:23996"/>
        <dbReference type="ChEBI" id="CHEBI:15377"/>
        <dbReference type="ChEBI" id="CHEBI:15378"/>
        <dbReference type="ChEBI" id="CHEBI:33019"/>
        <dbReference type="ChEBI" id="CHEBI:58043"/>
        <dbReference type="ChEBI" id="CHEBI:61557"/>
        <dbReference type="EC" id="3.6.1.9"/>
    </reaction>
</comment>
<keyword evidence="4" id="KW-0963">Cytoplasm</keyword>
<dbReference type="EMBL" id="FLLR01000018">
    <property type="protein sequence ID" value="SBO14246.1"/>
    <property type="molecule type" value="Genomic_DNA"/>
</dbReference>
<dbReference type="Proteomes" id="UP000078419">
    <property type="component" value="Unassembled WGS sequence"/>
</dbReference>
<dbReference type="NCBIfam" id="NF010946">
    <property type="entry name" value="PRK14366.1"/>
    <property type="match status" value="1"/>
</dbReference>
<gene>
    <name evidence="5" type="primary">maf</name>
    <name evidence="6" type="synonym">yhdE</name>
    <name evidence="6" type="ORF">ANAPC1_00593</name>
    <name evidence="5" type="ORF">ANAPHAGO_00974</name>
</gene>